<comment type="caution">
    <text evidence="5">The sequence shown here is derived from an EMBL/GenBank/DDBJ whole genome shotgun (WGS) entry which is preliminary data.</text>
</comment>
<feature type="domain" description="Histidine kinase/HSP90-like ATPase" evidence="4">
    <location>
        <begin position="2"/>
        <end position="79"/>
    </location>
</feature>
<name>A0ABT3S516_9MICO</name>
<accession>A0ABT3S516</accession>
<evidence type="ECO:0000259" key="4">
    <source>
        <dbReference type="Pfam" id="PF02518"/>
    </source>
</evidence>
<gene>
    <name evidence="5" type="ORF">ORG12_11755</name>
</gene>
<dbReference type="PANTHER" id="PTHR24421:SF61">
    <property type="entry name" value="OXYGEN SENSOR HISTIDINE KINASE NREB"/>
    <property type="match status" value="1"/>
</dbReference>
<dbReference type="Proteomes" id="UP001207276">
    <property type="component" value="Unassembled WGS sequence"/>
</dbReference>
<protein>
    <recommendedName>
        <fullName evidence="4">Histidine kinase/HSP90-like ATPase domain-containing protein</fullName>
    </recommendedName>
</protein>
<sequence length="87" mass="9277">MNSVQHAGDCDVSRWVSIEQQGQGVRVEVGDDGRGFDVAAIPAERLGVRRSIVERIATVDGHAEVHTAPGEGTRIVLTWSPAARTTA</sequence>
<evidence type="ECO:0000313" key="5">
    <source>
        <dbReference type="EMBL" id="MCX2849349.1"/>
    </source>
</evidence>
<keyword evidence="6" id="KW-1185">Reference proteome</keyword>
<keyword evidence="3" id="KW-0902">Two-component regulatory system</keyword>
<dbReference type="Gene3D" id="3.30.565.10">
    <property type="entry name" value="Histidine kinase-like ATPase, C-terminal domain"/>
    <property type="match status" value="1"/>
</dbReference>
<keyword evidence="2" id="KW-0418">Kinase</keyword>
<dbReference type="InterPro" id="IPR050482">
    <property type="entry name" value="Sensor_HK_TwoCompSys"/>
</dbReference>
<dbReference type="InterPro" id="IPR003594">
    <property type="entry name" value="HATPase_dom"/>
</dbReference>
<evidence type="ECO:0000313" key="6">
    <source>
        <dbReference type="Proteomes" id="UP001207276"/>
    </source>
</evidence>
<dbReference type="PANTHER" id="PTHR24421">
    <property type="entry name" value="NITRATE/NITRITE SENSOR PROTEIN NARX-RELATED"/>
    <property type="match status" value="1"/>
</dbReference>
<evidence type="ECO:0000256" key="3">
    <source>
        <dbReference type="ARBA" id="ARBA00023012"/>
    </source>
</evidence>
<dbReference type="SUPFAM" id="SSF55874">
    <property type="entry name" value="ATPase domain of HSP90 chaperone/DNA topoisomerase II/histidine kinase"/>
    <property type="match status" value="1"/>
</dbReference>
<evidence type="ECO:0000256" key="2">
    <source>
        <dbReference type="ARBA" id="ARBA00022777"/>
    </source>
</evidence>
<dbReference type="EMBL" id="JAPJDE010000004">
    <property type="protein sequence ID" value="MCX2849349.1"/>
    <property type="molecule type" value="Genomic_DNA"/>
</dbReference>
<dbReference type="RefSeq" id="WP_214518757.1">
    <property type="nucleotide sequence ID" value="NZ_JAHEXB010000004.1"/>
</dbReference>
<dbReference type="InterPro" id="IPR036890">
    <property type="entry name" value="HATPase_C_sf"/>
</dbReference>
<dbReference type="Pfam" id="PF02518">
    <property type="entry name" value="HATPase_c"/>
    <property type="match status" value="1"/>
</dbReference>
<organism evidence="5 6">
    <name type="scientific">Curtobacterium poinsettiae</name>
    <dbReference type="NCBI Taxonomy" id="159612"/>
    <lineage>
        <taxon>Bacteria</taxon>
        <taxon>Bacillati</taxon>
        <taxon>Actinomycetota</taxon>
        <taxon>Actinomycetes</taxon>
        <taxon>Micrococcales</taxon>
        <taxon>Microbacteriaceae</taxon>
        <taxon>Curtobacterium</taxon>
    </lineage>
</organism>
<proteinExistence type="predicted"/>
<reference evidence="5 6" key="1">
    <citation type="submission" date="2022-11" db="EMBL/GenBank/DDBJ databases">
        <title>Taxonomy of Curtobacterium flaccumfaciens.</title>
        <authorList>
            <person name="Osdaghi E."/>
            <person name="Taghavi S.M."/>
            <person name="Hamidizade M."/>
            <person name="Abachi H."/>
            <person name="Fazliarab A."/>
            <person name="Baeyen S."/>
            <person name="Portier P."/>
            <person name="Van Vaerenbergh J."/>
            <person name="Jacques M.-A."/>
        </authorList>
    </citation>
    <scope>NUCLEOTIDE SEQUENCE [LARGE SCALE GENOMIC DNA]</scope>
    <source>
        <strain evidence="5 6">LMG 3715</strain>
    </source>
</reference>
<keyword evidence="1" id="KW-0808">Transferase</keyword>
<evidence type="ECO:0000256" key="1">
    <source>
        <dbReference type="ARBA" id="ARBA00022679"/>
    </source>
</evidence>